<evidence type="ECO:0000313" key="7">
    <source>
        <dbReference type="Proteomes" id="UP001318860"/>
    </source>
</evidence>
<evidence type="ECO:0000256" key="1">
    <source>
        <dbReference type="ARBA" id="ARBA00022737"/>
    </source>
</evidence>
<keyword evidence="2 3" id="KW-0694">RNA-binding</keyword>
<dbReference type="EMBL" id="JABTTQ020000360">
    <property type="protein sequence ID" value="KAK6139787.1"/>
    <property type="molecule type" value="Genomic_DNA"/>
</dbReference>
<dbReference type="InterPro" id="IPR014720">
    <property type="entry name" value="dsRBD_dom"/>
</dbReference>
<protein>
    <recommendedName>
        <fullName evidence="5">DRBM domain-containing protein</fullName>
    </recommendedName>
</protein>
<gene>
    <name evidence="6" type="ORF">DH2020_026463</name>
</gene>
<feature type="compositionally biased region" description="Pro residues" evidence="4">
    <location>
        <begin position="101"/>
        <end position="114"/>
    </location>
</feature>
<dbReference type="SMART" id="SM00358">
    <property type="entry name" value="DSRM"/>
    <property type="match status" value="3"/>
</dbReference>
<sequence length="564" mass="61811">MYKSKLQVLCQRRSWELPEYTTVKDGPDHMPRFTAAVNVHGQVFETPTGCKSAKEAQNTAAQIAFDHFNAPSSPPQVHRLPQSTSAVTAVNSQVQGVSRAAPPPTVPPVAPPPEMQSDVAVPPLLPLSPLPSSLPTPPPGNSFADFAFVFMYTCMGLLTAKNANTRPSNGEVQQQNCEDTTQASVVYRIATGSQDQHYKDDGYNGPPIFYEENDDTITEVGYKEPPNFDEETDGYDVPPIFVKDDNAISIVYYEKPQNLTRINVVNQLQQYAQKKNFGFPVYTSEAEGPPHARRFKSRVSLDGKSYETLEFFSTLKEAEQAAAKVACQVLSVNVIQEDGGLYKNLLQELAQKKGLLCPSYMTLRSGMSHRPSFVSTVEVGSHTFRGTEAKTKKQAEMNAAKTAYCALMESVPATEVPMMSSTIACAVADSLPQNIQPIATIKKHQDATDEESCRLEMSSCHIKVLTAEAHLQAKRAKSSPENMNVNTHLPGPSHGNSSSDDSNFHPQPVAEQPGEEQPSLHSKTVIFPRKSSLPVPQCASMMPYSDDQWVAYKVGVDQEPTAQI</sequence>
<organism evidence="6 7">
    <name type="scientific">Rehmannia glutinosa</name>
    <name type="common">Chinese foxglove</name>
    <dbReference type="NCBI Taxonomy" id="99300"/>
    <lineage>
        <taxon>Eukaryota</taxon>
        <taxon>Viridiplantae</taxon>
        <taxon>Streptophyta</taxon>
        <taxon>Embryophyta</taxon>
        <taxon>Tracheophyta</taxon>
        <taxon>Spermatophyta</taxon>
        <taxon>Magnoliopsida</taxon>
        <taxon>eudicotyledons</taxon>
        <taxon>Gunneridae</taxon>
        <taxon>Pentapetalae</taxon>
        <taxon>asterids</taxon>
        <taxon>lamiids</taxon>
        <taxon>Lamiales</taxon>
        <taxon>Orobanchaceae</taxon>
        <taxon>Rehmannieae</taxon>
        <taxon>Rehmannia</taxon>
    </lineage>
</organism>
<feature type="domain" description="DRBM" evidence="5">
    <location>
        <begin position="263"/>
        <end position="332"/>
    </location>
</feature>
<keyword evidence="7" id="KW-1185">Reference proteome</keyword>
<dbReference type="PANTHER" id="PTHR46031">
    <property type="match status" value="1"/>
</dbReference>
<name>A0ABR0VWU3_REHGL</name>
<dbReference type="Proteomes" id="UP001318860">
    <property type="component" value="Unassembled WGS sequence"/>
</dbReference>
<dbReference type="PROSITE" id="PS50137">
    <property type="entry name" value="DS_RBD"/>
    <property type="match status" value="3"/>
</dbReference>
<feature type="region of interest" description="Disordered" evidence="4">
    <location>
        <begin position="96"/>
        <end position="117"/>
    </location>
</feature>
<feature type="region of interest" description="Disordered" evidence="4">
    <location>
        <begin position="471"/>
        <end position="520"/>
    </location>
</feature>
<feature type="compositionally biased region" description="Polar residues" evidence="4">
    <location>
        <begin position="494"/>
        <end position="505"/>
    </location>
</feature>
<evidence type="ECO:0000256" key="2">
    <source>
        <dbReference type="ARBA" id="ARBA00022884"/>
    </source>
</evidence>
<accession>A0ABR0VWU3</accession>
<dbReference type="Pfam" id="PF00035">
    <property type="entry name" value="dsrm"/>
    <property type="match status" value="3"/>
</dbReference>
<feature type="domain" description="DRBM" evidence="5">
    <location>
        <begin position="341"/>
        <end position="409"/>
    </location>
</feature>
<dbReference type="Gene3D" id="3.30.160.20">
    <property type="match status" value="3"/>
</dbReference>
<evidence type="ECO:0000256" key="3">
    <source>
        <dbReference type="PROSITE-ProRule" id="PRU00266"/>
    </source>
</evidence>
<dbReference type="SUPFAM" id="SSF54768">
    <property type="entry name" value="dsRNA-binding domain-like"/>
    <property type="match status" value="3"/>
</dbReference>
<comment type="caution">
    <text evidence="6">The sequence shown here is derived from an EMBL/GenBank/DDBJ whole genome shotgun (WGS) entry which is preliminary data.</text>
</comment>
<dbReference type="PANTHER" id="PTHR46031:SF16">
    <property type="entry name" value="DOUBLE-STRANDED RNA-BINDING PROTEIN 4"/>
    <property type="match status" value="1"/>
</dbReference>
<evidence type="ECO:0000259" key="5">
    <source>
        <dbReference type="PROSITE" id="PS50137"/>
    </source>
</evidence>
<proteinExistence type="predicted"/>
<evidence type="ECO:0000256" key="4">
    <source>
        <dbReference type="SAM" id="MobiDB-lite"/>
    </source>
</evidence>
<feature type="domain" description="DRBM" evidence="5">
    <location>
        <begin position="1"/>
        <end position="70"/>
    </location>
</feature>
<keyword evidence="1" id="KW-0677">Repeat</keyword>
<reference evidence="6 7" key="1">
    <citation type="journal article" date="2021" name="Comput. Struct. Biotechnol. J.">
        <title>De novo genome assembly of the potent medicinal plant Rehmannia glutinosa using nanopore technology.</title>
        <authorList>
            <person name="Ma L."/>
            <person name="Dong C."/>
            <person name="Song C."/>
            <person name="Wang X."/>
            <person name="Zheng X."/>
            <person name="Niu Y."/>
            <person name="Chen S."/>
            <person name="Feng W."/>
        </authorList>
    </citation>
    <scope>NUCLEOTIDE SEQUENCE [LARGE SCALE GENOMIC DNA]</scope>
    <source>
        <strain evidence="6">DH-2019</strain>
    </source>
</reference>
<evidence type="ECO:0000313" key="6">
    <source>
        <dbReference type="EMBL" id="KAK6139787.1"/>
    </source>
</evidence>